<organism evidence="1">
    <name type="scientific">uncultured bacterium ws172H5</name>
    <dbReference type="NCBI Taxonomy" id="1131829"/>
    <lineage>
        <taxon>Bacteria</taxon>
        <taxon>environmental samples</taxon>
    </lineage>
</organism>
<sequence length="183" mass="20923">MNQLNLTRVAVSLQVKVPADAIEQHSAASPYVVGEELARQVAAYVQHERLGYYPALEYFRTIETIDPELLKAEESISWLVCGLVREELRTRLRAVFSNLKFESVQTVAYTMPGIRPGCSNALHDLAVHFTPDQVRVNLVASSIRRHENNQDAAIKLARHQICRWLEDRFSTLEITSMRYLQQD</sequence>
<gene>
    <name evidence="1" type="ORF">ws172H5_0040</name>
</gene>
<dbReference type="EMBL" id="JQ256784">
    <property type="protein sequence ID" value="AFI78546.1"/>
    <property type="molecule type" value="Genomic_DNA"/>
</dbReference>
<dbReference type="AlphaFoldDB" id="I1X4X1"/>
<accession>I1X4X1</accession>
<proteinExistence type="predicted"/>
<name>I1X4X1_9BACT</name>
<evidence type="ECO:0000313" key="1">
    <source>
        <dbReference type="EMBL" id="AFI78546.1"/>
    </source>
</evidence>
<reference evidence="1" key="1">
    <citation type="journal article" date="2012" name="ISME J.">
        <title>Roseobacter clade bacteria are abundant in coastal sediments and encode a novel combination of sulfur oxidation genes.</title>
        <authorList>
            <person name="Lenk S."/>
            <person name="Moraru C."/>
            <person name="Hahnke S."/>
            <person name="Arnds J."/>
            <person name="Richter M."/>
            <person name="Kube M."/>
            <person name="Reinhardt R."/>
            <person name="Brinkhoff T."/>
            <person name="Harder J."/>
            <person name="Amann R."/>
            <person name="Mussmann M."/>
        </authorList>
    </citation>
    <scope>NUCLEOTIDE SEQUENCE</scope>
</reference>
<protein>
    <submittedName>
        <fullName evidence="1">Uncharacterized protein</fullName>
    </submittedName>
</protein>